<evidence type="ECO:0000256" key="5">
    <source>
        <dbReference type="NCBIfam" id="TIGR01378"/>
    </source>
</evidence>
<dbReference type="HOGENOM" id="CLU_044237_1_1_0"/>
<dbReference type="PANTHER" id="PTHR41299">
    <property type="entry name" value="THIAMINE PYROPHOSPHOKINASE"/>
    <property type="match status" value="1"/>
</dbReference>
<evidence type="ECO:0000313" key="7">
    <source>
        <dbReference type="EMBL" id="ACZ19139.1"/>
    </source>
</evidence>
<dbReference type="EC" id="2.7.6.2" evidence="5"/>
<dbReference type="InterPro" id="IPR007371">
    <property type="entry name" value="TPK_catalytic"/>
</dbReference>
<evidence type="ECO:0000313" key="8">
    <source>
        <dbReference type="Proteomes" id="UP000002030"/>
    </source>
</evidence>
<dbReference type="RefSeq" id="WP_012869654.1">
    <property type="nucleotide sequence ID" value="NC_013522.1"/>
</dbReference>
<proteinExistence type="predicted"/>
<dbReference type="SUPFAM" id="SSF63862">
    <property type="entry name" value="Thiamin pyrophosphokinase, substrate-binding domain"/>
    <property type="match status" value="1"/>
</dbReference>
<keyword evidence="2" id="KW-0547">Nucleotide-binding</keyword>
<dbReference type="InterPro" id="IPR036371">
    <property type="entry name" value="TPK_B1-bd_sf"/>
</dbReference>
<keyword evidence="1" id="KW-0808">Transferase</keyword>
<name>D1BA36_THEAS</name>
<dbReference type="EMBL" id="CP001818">
    <property type="protein sequence ID" value="ACZ19139.1"/>
    <property type="molecule type" value="Genomic_DNA"/>
</dbReference>
<dbReference type="SMART" id="SM00983">
    <property type="entry name" value="TPK_B1_binding"/>
    <property type="match status" value="1"/>
</dbReference>
<evidence type="ECO:0000256" key="3">
    <source>
        <dbReference type="ARBA" id="ARBA00022777"/>
    </source>
</evidence>
<dbReference type="InterPro" id="IPR006282">
    <property type="entry name" value="Thi_PPkinase"/>
</dbReference>
<accession>D1BA36</accession>
<dbReference type="GO" id="GO:0009229">
    <property type="term" value="P:thiamine diphosphate biosynthetic process"/>
    <property type="evidence" value="ECO:0007669"/>
    <property type="project" value="InterPro"/>
</dbReference>
<evidence type="ECO:0000256" key="4">
    <source>
        <dbReference type="ARBA" id="ARBA00022840"/>
    </source>
</evidence>
<dbReference type="OrthoDB" id="1678571at2"/>
<dbReference type="InterPro" id="IPR053149">
    <property type="entry name" value="TPK"/>
</dbReference>
<reference evidence="7 8" key="1">
    <citation type="journal article" date="2009" name="Stand. Genomic Sci.">
        <title>Complete genome sequence of Thermanaerovibrio acidaminovorans type strain (Su883).</title>
        <authorList>
            <person name="Chovatia M."/>
            <person name="Sikorski J."/>
            <person name="Schroder M."/>
            <person name="Lapidus A."/>
            <person name="Nolan M."/>
            <person name="Tice H."/>
            <person name="Glavina Del Rio T."/>
            <person name="Copeland A."/>
            <person name="Cheng J.F."/>
            <person name="Lucas S."/>
            <person name="Chen F."/>
            <person name="Bruce D."/>
            <person name="Goodwin L."/>
            <person name="Pitluck S."/>
            <person name="Ivanova N."/>
            <person name="Mavromatis K."/>
            <person name="Ovchinnikova G."/>
            <person name="Pati A."/>
            <person name="Chen A."/>
            <person name="Palaniappan K."/>
            <person name="Land M."/>
            <person name="Hauser L."/>
            <person name="Chang Y.J."/>
            <person name="Jeffries C.D."/>
            <person name="Chain P."/>
            <person name="Saunders E."/>
            <person name="Detter J.C."/>
            <person name="Brettin T."/>
            <person name="Rohde M."/>
            <person name="Goker M."/>
            <person name="Spring S."/>
            <person name="Bristow J."/>
            <person name="Markowitz V."/>
            <person name="Hugenholtz P."/>
            <person name="Kyrpides N.C."/>
            <person name="Klenk H.P."/>
            <person name="Eisen J.A."/>
        </authorList>
    </citation>
    <scope>NUCLEOTIDE SEQUENCE [LARGE SCALE GENOMIC DNA]</scope>
    <source>
        <strain evidence="8">ATCC 49978 / DSM 6589 / Su883</strain>
    </source>
</reference>
<evidence type="ECO:0000259" key="6">
    <source>
        <dbReference type="SMART" id="SM00983"/>
    </source>
</evidence>
<dbReference type="KEGG" id="tai:Taci_0906"/>
<dbReference type="GO" id="GO:0004788">
    <property type="term" value="F:thiamine diphosphokinase activity"/>
    <property type="evidence" value="ECO:0007669"/>
    <property type="project" value="UniProtKB-UniRule"/>
</dbReference>
<evidence type="ECO:0000256" key="2">
    <source>
        <dbReference type="ARBA" id="ARBA00022741"/>
    </source>
</evidence>
<keyword evidence="8" id="KW-1185">Reference proteome</keyword>
<dbReference type="GO" id="GO:0016301">
    <property type="term" value="F:kinase activity"/>
    <property type="evidence" value="ECO:0007669"/>
    <property type="project" value="UniProtKB-KW"/>
</dbReference>
<sequence>MEIHLPSLGFSLRKWMDNDVNGVIMILGGRRPSSPLMGDLASLGWDLWAVDRGLGYCRRSGIIPRVAIGDMDSASPSDLKWASDLGIAMDLHSRDKDLTDFQLALKLLAGSYHPHSPILVTGCFGGRFDHLMSSVMTFAHSDLNAMGMVDHREAIFVLRGDERLEMLFHRGAPKAISLLPVTRSRGVTTQGLKWELSGAELEPSFPFSVSNEARSDRIHVGLEKGILLVYVTRG</sequence>
<dbReference type="GO" id="GO:0006772">
    <property type="term" value="P:thiamine metabolic process"/>
    <property type="evidence" value="ECO:0007669"/>
    <property type="project" value="UniProtKB-UniRule"/>
</dbReference>
<dbReference type="STRING" id="525903.Taci_0906"/>
<dbReference type="InterPro" id="IPR007373">
    <property type="entry name" value="Thiamin_PyroPKinase_B1-bd"/>
</dbReference>
<dbReference type="eggNOG" id="COG1564">
    <property type="taxonomic scope" value="Bacteria"/>
</dbReference>
<keyword evidence="3" id="KW-0418">Kinase</keyword>
<organism evidence="7 8">
    <name type="scientific">Thermanaerovibrio acidaminovorans (strain ATCC 49978 / DSM 6589 / Su883)</name>
    <name type="common">Selenomonas acidaminovorans</name>
    <dbReference type="NCBI Taxonomy" id="525903"/>
    <lineage>
        <taxon>Bacteria</taxon>
        <taxon>Thermotogati</taxon>
        <taxon>Synergistota</taxon>
        <taxon>Synergistia</taxon>
        <taxon>Synergistales</taxon>
        <taxon>Synergistaceae</taxon>
        <taxon>Thermanaerovibrio</taxon>
    </lineage>
</organism>
<dbReference type="NCBIfam" id="TIGR01378">
    <property type="entry name" value="thi_PPkinase"/>
    <property type="match status" value="1"/>
</dbReference>
<protein>
    <recommendedName>
        <fullName evidence="5">Thiamine diphosphokinase</fullName>
        <ecNumber evidence="5">2.7.6.2</ecNumber>
    </recommendedName>
</protein>
<dbReference type="InterPro" id="IPR036759">
    <property type="entry name" value="TPK_catalytic_sf"/>
</dbReference>
<dbReference type="Pfam" id="PF04265">
    <property type="entry name" value="TPK_B1_binding"/>
    <property type="match status" value="1"/>
</dbReference>
<dbReference type="EnsemblBacteria" id="ACZ19139">
    <property type="protein sequence ID" value="ACZ19139"/>
    <property type="gene ID" value="Taci_0906"/>
</dbReference>
<dbReference type="AlphaFoldDB" id="D1BA36"/>
<dbReference type="Pfam" id="PF04263">
    <property type="entry name" value="TPK_catalytic"/>
    <property type="match status" value="1"/>
</dbReference>
<dbReference type="SUPFAM" id="SSF63999">
    <property type="entry name" value="Thiamin pyrophosphokinase, catalytic domain"/>
    <property type="match status" value="1"/>
</dbReference>
<feature type="domain" description="Thiamin pyrophosphokinase thiamin-binding" evidence="6">
    <location>
        <begin position="171"/>
        <end position="228"/>
    </location>
</feature>
<dbReference type="Proteomes" id="UP000002030">
    <property type="component" value="Chromosome"/>
</dbReference>
<dbReference type="PANTHER" id="PTHR41299:SF1">
    <property type="entry name" value="THIAMINE PYROPHOSPHOKINASE"/>
    <property type="match status" value="1"/>
</dbReference>
<keyword evidence="4" id="KW-0067">ATP-binding</keyword>
<dbReference type="GO" id="GO:0030975">
    <property type="term" value="F:thiamine binding"/>
    <property type="evidence" value="ECO:0007669"/>
    <property type="project" value="InterPro"/>
</dbReference>
<gene>
    <name evidence="7" type="ordered locus">Taci_0906</name>
</gene>
<dbReference type="Gene3D" id="3.40.50.10240">
    <property type="entry name" value="Thiamin pyrophosphokinase, catalytic domain"/>
    <property type="match status" value="1"/>
</dbReference>
<dbReference type="GO" id="GO:0005524">
    <property type="term" value="F:ATP binding"/>
    <property type="evidence" value="ECO:0007669"/>
    <property type="project" value="UniProtKB-KW"/>
</dbReference>
<evidence type="ECO:0000256" key="1">
    <source>
        <dbReference type="ARBA" id="ARBA00022679"/>
    </source>
</evidence>
<dbReference type="CDD" id="cd07995">
    <property type="entry name" value="TPK"/>
    <property type="match status" value="1"/>
</dbReference>
<dbReference type="PATRIC" id="fig|525903.6.peg.907"/>